<dbReference type="EMBL" id="CP015878">
    <property type="protein sequence ID" value="ANI14896.1"/>
    <property type="molecule type" value="Genomic_DNA"/>
</dbReference>
<proteinExistence type="predicted"/>
<dbReference type="CDD" id="cd07346">
    <property type="entry name" value="ABC_6TM_exporters"/>
    <property type="match status" value="1"/>
</dbReference>
<reference evidence="12 13" key="1">
    <citation type="submission" date="2016-05" db="EMBL/GenBank/DDBJ databases">
        <title>Genome Sequence of Pseudomonas citronellolis Strain SJTE-3, an Estrogens and Persistent Organic Pollutants degradation strain.</title>
        <authorList>
            <person name="Liang R."/>
        </authorList>
    </citation>
    <scope>NUCLEOTIDE SEQUENCE [LARGE SCALE GENOMIC DNA]</scope>
    <source>
        <strain evidence="12 13">SJTE-3</strain>
    </source>
</reference>
<evidence type="ECO:0000256" key="1">
    <source>
        <dbReference type="ARBA" id="ARBA00004651"/>
    </source>
</evidence>
<dbReference type="InterPro" id="IPR027417">
    <property type="entry name" value="P-loop_NTPase"/>
</dbReference>
<organism evidence="12 13">
    <name type="scientific">Pseudomonas citronellolis</name>
    <dbReference type="NCBI Taxonomy" id="53408"/>
    <lineage>
        <taxon>Bacteria</taxon>
        <taxon>Pseudomonadati</taxon>
        <taxon>Pseudomonadota</taxon>
        <taxon>Gammaproteobacteria</taxon>
        <taxon>Pseudomonadales</taxon>
        <taxon>Pseudomonadaceae</taxon>
        <taxon>Pseudomonas</taxon>
    </lineage>
</organism>
<dbReference type="SUPFAM" id="SSF90123">
    <property type="entry name" value="ABC transporter transmembrane region"/>
    <property type="match status" value="1"/>
</dbReference>
<keyword evidence="4 9" id="KW-0812">Transmembrane</keyword>
<evidence type="ECO:0000313" key="12">
    <source>
        <dbReference type="EMBL" id="ANI14896.1"/>
    </source>
</evidence>
<comment type="subcellular location">
    <subcellularLocation>
        <location evidence="1">Cell membrane</location>
        <topology evidence="1">Multi-pass membrane protein</topology>
    </subcellularLocation>
</comment>
<evidence type="ECO:0000256" key="2">
    <source>
        <dbReference type="ARBA" id="ARBA00022448"/>
    </source>
</evidence>
<evidence type="ECO:0000256" key="9">
    <source>
        <dbReference type="SAM" id="Phobius"/>
    </source>
</evidence>
<evidence type="ECO:0000313" key="13">
    <source>
        <dbReference type="Proteomes" id="UP000077748"/>
    </source>
</evidence>
<evidence type="ECO:0000259" key="10">
    <source>
        <dbReference type="PROSITE" id="PS50893"/>
    </source>
</evidence>
<feature type="transmembrane region" description="Helical" evidence="9">
    <location>
        <begin position="173"/>
        <end position="190"/>
    </location>
</feature>
<evidence type="ECO:0000259" key="11">
    <source>
        <dbReference type="PROSITE" id="PS50929"/>
    </source>
</evidence>
<dbReference type="GO" id="GO:0005524">
    <property type="term" value="F:ATP binding"/>
    <property type="evidence" value="ECO:0007669"/>
    <property type="project" value="UniProtKB-KW"/>
</dbReference>
<accession>A0A1A9KAS6</accession>
<protein>
    <submittedName>
        <fullName evidence="12">ABC transporter ATP-binding protein</fullName>
    </submittedName>
</protein>
<dbReference type="PROSITE" id="PS00211">
    <property type="entry name" value="ABC_TRANSPORTER_1"/>
    <property type="match status" value="1"/>
</dbReference>
<feature type="domain" description="ABC transmembrane type-1" evidence="11">
    <location>
        <begin position="34"/>
        <end position="316"/>
    </location>
</feature>
<dbReference type="InterPro" id="IPR003593">
    <property type="entry name" value="AAA+_ATPase"/>
</dbReference>
<dbReference type="InterPro" id="IPR036640">
    <property type="entry name" value="ABC1_TM_sf"/>
</dbReference>
<feature type="domain" description="ABC transporter" evidence="10">
    <location>
        <begin position="349"/>
        <end position="577"/>
    </location>
</feature>
<evidence type="ECO:0000256" key="7">
    <source>
        <dbReference type="ARBA" id="ARBA00022989"/>
    </source>
</evidence>
<dbReference type="SMART" id="SM00382">
    <property type="entry name" value="AAA"/>
    <property type="match status" value="1"/>
</dbReference>
<keyword evidence="7 9" id="KW-1133">Transmembrane helix</keyword>
<dbReference type="GO" id="GO:0016887">
    <property type="term" value="F:ATP hydrolysis activity"/>
    <property type="evidence" value="ECO:0007669"/>
    <property type="project" value="InterPro"/>
</dbReference>
<evidence type="ECO:0000256" key="4">
    <source>
        <dbReference type="ARBA" id="ARBA00022692"/>
    </source>
</evidence>
<dbReference type="Pfam" id="PF00664">
    <property type="entry name" value="ABC_membrane"/>
    <property type="match status" value="1"/>
</dbReference>
<dbReference type="Proteomes" id="UP000077748">
    <property type="component" value="Chromosome"/>
</dbReference>
<keyword evidence="5" id="KW-0547">Nucleotide-binding</keyword>
<dbReference type="GO" id="GO:0005886">
    <property type="term" value="C:plasma membrane"/>
    <property type="evidence" value="ECO:0007669"/>
    <property type="project" value="UniProtKB-SubCell"/>
</dbReference>
<keyword evidence="8 9" id="KW-0472">Membrane</keyword>
<gene>
    <name evidence="12" type="ORF">A9C11_13255</name>
</gene>
<dbReference type="PANTHER" id="PTHR24221:SF654">
    <property type="entry name" value="ATP-BINDING CASSETTE SUB-FAMILY B MEMBER 6"/>
    <property type="match status" value="1"/>
</dbReference>
<evidence type="ECO:0000256" key="5">
    <source>
        <dbReference type="ARBA" id="ARBA00022741"/>
    </source>
</evidence>
<dbReference type="PANTHER" id="PTHR24221">
    <property type="entry name" value="ATP-BINDING CASSETTE SUB-FAMILY B"/>
    <property type="match status" value="1"/>
</dbReference>
<keyword evidence="3" id="KW-1003">Cell membrane</keyword>
<dbReference type="FunFam" id="3.40.50.300:FF:000299">
    <property type="entry name" value="ABC transporter ATP-binding protein/permease"/>
    <property type="match status" value="1"/>
</dbReference>
<dbReference type="PROSITE" id="PS50929">
    <property type="entry name" value="ABC_TM1F"/>
    <property type="match status" value="1"/>
</dbReference>
<feature type="transmembrane region" description="Helical" evidence="9">
    <location>
        <begin position="293"/>
        <end position="314"/>
    </location>
</feature>
<dbReference type="InterPro" id="IPR039421">
    <property type="entry name" value="Type_1_exporter"/>
</dbReference>
<keyword evidence="6 12" id="KW-0067">ATP-binding</keyword>
<dbReference type="InterPro" id="IPR003439">
    <property type="entry name" value="ABC_transporter-like_ATP-bd"/>
</dbReference>
<name>A0A1A9KAS6_9PSED</name>
<dbReference type="GO" id="GO:0034040">
    <property type="term" value="F:ATPase-coupled lipid transmembrane transporter activity"/>
    <property type="evidence" value="ECO:0007669"/>
    <property type="project" value="TreeGrafter"/>
</dbReference>
<dbReference type="Pfam" id="PF00005">
    <property type="entry name" value="ABC_tran"/>
    <property type="match status" value="1"/>
</dbReference>
<dbReference type="Gene3D" id="1.20.1560.10">
    <property type="entry name" value="ABC transporter type 1, transmembrane domain"/>
    <property type="match status" value="1"/>
</dbReference>
<feature type="transmembrane region" description="Helical" evidence="9">
    <location>
        <begin position="259"/>
        <end position="281"/>
    </location>
</feature>
<dbReference type="Gene3D" id="3.40.50.300">
    <property type="entry name" value="P-loop containing nucleotide triphosphate hydrolases"/>
    <property type="match status" value="1"/>
</dbReference>
<dbReference type="InterPro" id="IPR017871">
    <property type="entry name" value="ABC_transporter-like_CS"/>
</dbReference>
<sequence>MFFTRLIDSDDPKALKEALHWLYGFVRPQRLAILGLLGLALCASLLALAQPWLTKLLIDDGLLARDFPLLALLAGVMIVVGLVGTVLSGLNRYLHTRLSGRILFALRDALYRHLQSLSPTFFARRRIGDLMSRLDGDVAEIQRFAVDSLFSAVSALIGLVGSLALLLTLSWQLSLLVAVLIPLDVLWLRWMRKKVEREARQLRERSADLSSFFVETLPAMKFIQSAGQQGREAQRLEGLGQGYLGQLLRLQLTEFFTQALPGTLMSLSRACAFLVGGYWVVQGTWQLGSLIAFSTYLGMAIGPVQSLLGLYVALQRMTVSLGRVMELRGEAPGVASPAQPRPMPSVGELRLESVSFNHAGRSQPLLDQVDACIPAGRKVALSGPSGVGKSTLTDLLQRFYDPDQGRILLDGVDLRELDLFELRRRIAVVSQELVLFRGSLADNLSYSAPHVSREEIERVATLAQLDGLIASLPEGLDSPLGERGQQLSGGQKQRIAIARALLQDPLVLILDEATSQVDESTEREVIAAIDRLFAGRTRILVSHRPSTLAEADLRLELQDGRLSVRETPLVAVGGQGG</sequence>
<dbReference type="GO" id="GO:0140359">
    <property type="term" value="F:ABC-type transporter activity"/>
    <property type="evidence" value="ECO:0007669"/>
    <property type="project" value="InterPro"/>
</dbReference>
<evidence type="ECO:0000256" key="3">
    <source>
        <dbReference type="ARBA" id="ARBA00022475"/>
    </source>
</evidence>
<evidence type="ECO:0000256" key="6">
    <source>
        <dbReference type="ARBA" id="ARBA00022840"/>
    </source>
</evidence>
<keyword evidence="2" id="KW-0813">Transport</keyword>
<dbReference type="InterPro" id="IPR011527">
    <property type="entry name" value="ABC1_TM_dom"/>
</dbReference>
<evidence type="ECO:0000256" key="8">
    <source>
        <dbReference type="ARBA" id="ARBA00023136"/>
    </source>
</evidence>
<dbReference type="RefSeq" id="WP_064582892.1">
    <property type="nucleotide sequence ID" value="NZ_CP015878.1"/>
</dbReference>
<dbReference type="PROSITE" id="PS50893">
    <property type="entry name" value="ABC_TRANSPORTER_2"/>
    <property type="match status" value="1"/>
</dbReference>
<dbReference type="SUPFAM" id="SSF52540">
    <property type="entry name" value="P-loop containing nucleoside triphosphate hydrolases"/>
    <property type="match status" value="1"/>
</dbReference>
<feature type="transmembrane region" description="Helical" evidence="9">
    <location>
        <begin position="149"/>
        <end position="167"/>
    </location>
</feature>
<feature type="transmembrane region" description="Helical" evidence="9">
    <location>
        <begin position="31"/>
        <end position="49"/>
    </location>
</feature>
<dbReference type="AlphaFoldDB" id="A0A1A9KAS6"/>
<feature type="transmembrane region" description="Helical" evidence="9">
    <location>
        <begin position="69"/>
        <end position="90"/>
    </location>
</feature>